<evidence type="ECO:0000256" key="6">
    <source>
        <dbReference type="ARBA" id="ARBA00024238"/>
    </source>
</evidence>
<protein>
    <recommendedName>
        <fullName evidence="6">U2 small nuclear ribonucleoprotein A'</fullName>
    </recommendedName>
</protein>
<dbReference type="InterPro" id="IPR032675">
    <property type="entry name" value="LRR_dom_sf"/>
</dbReference>
<name>A0AAV9HZP5_9PEZI</name>
<dbReference type="GO" id="GO:0000398">
    <property type="term" value="P:mRNA splicing, via spliceosome"/>
    <property type="evidence" value="ECO:0007669"/>
    <property type="project" value="InterPro"/>
</dbReference>
<keyword evidence="8" id="KW-0687">Ribonucleoprotein</keyword>
<dbReference type="Pfam" id="PF14580">
    <property type="entry name" value="LRR_9"/>
    <property type="match status" value="1"/>
</dbReference>
<keyword evidence="4" id="KW-0539">Nucleus</keyword>
<dbReference type="Proteomes" id="UP001321749">
    <property type="component" value="Unassembled WGS sequence"/>
</dbReference>
<evidence type="ECO:0000256" key="2">
    <source>
        <dbReference type="ARBA" id="ARBA00022614"/>
    </source>
</evidence>
<dbReference type="InterPro" id="IPR001611">
    <property type="entry name" value="Leu-rich_rpt"/>
</dbReference>
<reference evidence="8" key="1">
    <citation type="journal article" date="2023" name="Mol. Phylogenet. Evol.">
        <title>Genome-scale phylogeny and comparative genomics of the fungal order Sordariales.</title>
        <authorList>
            <person name="Hensen N."/>
            <person name="Bonometti L."/>
            <person name="Westerberg I."/>
            <person name="Brannstrom I.O."/>
            <person name="Guillou S."/>
            <person name="Cros-Aarteil S."/>
            <person name="Calhoun S."/>
            <person name="Haridas S."/>
            <person name="Kuo A."/>
            <person name="Mondo S."/>
            <person name="Pangilinan J."/>
            <person name="Riley R."/>
            <person name="LaButti K."/>
            <person name="Andreopoulos B."/>
            <person name="Lipzen A."/>
            <person name="Chen C."/>
            <person name="Yan M."/>
            <person name="Daum C."/>
            <person name="Ng V."/>
            <person name="Clum A."/>
            <person name="Steindorff A."/>
            <person name="Ohm R.A."/>
            <person name="Martin F."/>
            <person name="Silar P."/>
            <person name="Natvig D.O."/>
            <person name="Lalanne C."/>
            <person name="Gautier V."/>
            <person name="Ament-Velasquez S.L."/>
            <person name="Kruys A."/>
            <person name="Hutchinson M.I."/>
            <person name="Powell A.J."/>
            <person name="Barry K."/>
            <person name="Miller A.N."/>
            <person name="Grigoriev I.V."/>
            <person name="Debuchy R."/>
            <person name="Gladieux P."/>
            <person name="Hiltunen Thoren M."/>
            <person name="Johannesson H."/>
        </authorList>
    </citation>
    <scope>NUCLEOTIDE SEQUENCE</scope>
    <source>
        <strain evidence="8">PSN324</strain>
    </source>
</reference>
<evidence type="ECO:0000256" key="3">
    <source>
        <dbReference type="ARBA" id="ARBA00022737"/>
    </source>
</evidence>
<feature type="region of interest" description="Disordered" evidence="7">
    <location>
        <begin position="247"/>
        <end position="266"/>
    </location>
</feature>
<dbReference type="PROSITE" id="PS51450">
    <property type="entry name" value="LRR"/>
    <property type="match status" value="1"/>
</dbReference>
<reference evidence="8" key="2">
    <citation type="submission" date="2023-06" db="EMBL/GenBank/DDBJ databases">
        <authorList>
            <consortium name="Lawrence Berkeley National Laboratory"/>
            <person name="Mondo S.J."/>
            <person name="Hensen N."/>
            <person name="Bonometti L."/>
            <person name="Westerberg I."/>
            <person name="Brannstrom I.O."/>
            <person name="Guillou S."/>
            <person name="Cros-Aarteil S."/>
            <person name="Calhoun S."/>
            <person name="Haridas S."/>
            <person name="Kuo A."/>
            <person name="Pangilinan J."/>
            <person name="Riley R."/>
            <person name="Labutti K."/>
            <person name="Andreopoulos B."/>
            <person name="Lipzen A."/>
            <person name="Chen C."/>
            <person name="Yanf M."/>
            <person name="Daum C."/>
            <person name="Ng V."/>
            <person name="Clum A."/>
            <person name="Steindorff A."/>
            <person name="Ohm R."/>
            <person name="Martin F."/>
            <person name="Silar P."/>
            <person name="Natvig D."/>
            <person name="Lalanne C."/>
            <person name="Gautier V."/>
            <person name="Ament-Velasquez S.L."/>
            <person name="Kruys A."/>
            <person name="Hutchinson M.I."/>
            <person name="Powell A.J."/>
            <person name="Barry K."/>
            <person name="Miller A.N."/>
            <person name="Grigoriev I.V."/>
            <person name="Debuchy R."/>
            <person name="Gladieux P."/>
            <person name="Thoren M.H."/>
            <person name="Johannesson H."/>
        </authorList>
    </citation>
    <scope>NUCLEOTIDE SEQUENCE</scope>
    <source>
        <strain evidence="8">PSN324</strain>
    </source>
</reference>
<evidence type="ECO:0000256" key="5">
    <source>
        <dbReference type="ARBA" id="ARBA00024196"/>
    </source>
</evidence>
<dbReference type="GO" id="GO:0030620">
    <property type="term" value="F:U2 snRNA binding"/>
    <property type="evidence" value="ECO:0007669"/>
    <property type="project" value="InterPro"/>
</dbReference>
<feature type="compositionally biased region" description="Acidic residues" evidence="7">
    <location>
        <begin position="253"/>
        <end position="266"/>
    </location>
</feature>
<dbReference type="InterPro" id="IPR044640">
    <property type="entry name" value="RU2A"/>
</dbReference>
<dbReference type="PANTHER" id="PTHR10552">
    <property type="entry name" value="U2 SMALL NUCLEAR RIBONUCLEOPROTEIN A"/>
    <property type="match status" value="1"/>
</dbReference>
<accession>A0AAV9HZP5</accession>
<evidence type="ECO:0000313" key="9">
    <source>
        <dbReference type="Proteomes" id="UP001321749"/>
    </source>
</evidence>
<comment type="caution">
    <text evidence="8">The sequence shown here is derived from an EMBL/GenBank/DDBJ whole genome shotgun (WGS) entry which is preliminary data.</text>
</comment>
<gene>
    <name evidence="8" type="ORF">QBC42DRAFT_261858</name>
</gene>
<dbReference type="SUPFAM" id="SSF52058">
    <property type="entry name" value="L domain-like"/>
    <property type="match status" value="1"/>
</dbReference>
<evidence type="ECO:0000313" key="8">
    <source>
        <dbReference type="EMBL" id="KAK4465226.1"/>
    </source>
</evidence>
<dbReference type="FunFam" id="3.80.10.10:FF:000026">
    <property type="entry name" value="U2 small nuclear ribonucleoprotein A"/>
    <property type="match status" value="1"/>
</dbReference>
<evidence type="ECO:0000256" key="7">
    <source>
        <dbReference type="SAM" id="MobiDB-lite"/>
    </source>
</evidence>
<dbReference type="PANTHER" id="PTHR10552:SF6">
    <property type="entry name" value="U2 SMALL NUCLEAR RIBONUCLEOPROTEIN A"/>
    <property type="match status" value="1"/>
</dbReference>
<dbReference type="Gene3D" id="3.80.10.10">
    <property type="entry name" value="Ribonuclease Inhibitor"/>
    <property type="match status" value="1"/>
</dbReference>
<dbReference type="GO" id="GO:0005686">
    <property type="term" value="C:U2 snRNP"/>
    <property type="evidence" value="ECO:0007669"/>
    <property type="project" value="TreeGrafter"/>
</dbReference>
<evidence type="ECO:0000256" key="4">
    <source>
        <dbReference type="ARBA" id="ARBA00023242"/>
    </source>
</evidence>
<keyword evidence="3" id="KW-0677">Repeat</keyword>
<keyword evidence="2" id="KW-0433">Leucine-rich repeat</keyword>
<dbReference type="EMBL" id="MU864941">
    <property type="protein sequence ID" value="KAK4465226.1"/>
    <property type="molecule type" value="Genomic_DNA"/>
</dbReference>
<organism evidence="8 9">
    <name type="scientific">Cladorrhinum samala</name>
    <dbReference type="NCBI Taxonomy" id="585594"/>
    <lineage>
        <taxon>Eukaryota</taxon>
        <taxon>Fungi</taxon>
        <taxon>Dikarya</taxon>
        <taxon>Ascomycota</taxon>
        <taxon>Pezizomycotina</taxon>
        <taxon>Sordariomycetes</taxon>
        <taxon>Sordariomycetidae</taxon>
        <taxon>Sordariales</taxon>
        <taxon>Podosporaceae</taxon>
        <taxon>Cladorrhinum</taxon>
    </lineage>
</organism>
<proteinExistence type="inferred from homology"/>
<sequence>MRLTTDLINHSLSYLNPLKERELDLRGHRIPAIENLGAAGPHDALDLTDNDITVLSNFPLSPRLRTLLLARNRISVLHHNLPSSIPNLRHLVLAGNNVTELADLDVLGKFPRLQHLVLLDNPVTRKEHYRYWVIWRCPTVRFLDFQKVKDAERQKGKELFGEGEDELTELGSKIMGVKSKGAGAFDVNAAGGKGGSGDGGGSGETNKLSRLKLTEKERRRLQALIKKADSLEEIIRLEKALNEGRLPAGIMLGDDDDDGEDEKMEG</sequence>
<comment type="subcellular location">
    <subcellularLocation>
        <location evidence="1">Nucleus</location>
    </subcellularLocation>
</comment>
<comment type="similarity">
    <text evidence="5">Belongs to the U2 small nuclear ribonucleoprotein A family.</text>
</comment>
<keyword evidence="9" id="KW-1185">Reference proteome</keyword>
<dbReference type="AlphaFoldDB" id="A0AAV9HZP5"/>
<evidence type="ECO:0000256" key="1">
    <source>
        <dbReference type="ARBA" id="ARBA00004123"/>
    </source>
</evidence>